<protein>
    <recommendedName>
        <fullName evidence="4">Phage holin family protein</fullName>
    </recommendedName>
</protein>
<keyword evidence="3" id="KW-1185">Reference proteome</keyword>
<keyword evidence="1" id="KW-0472">Membrane</keyword>
<evidence type="ECO:0000313" key="3">
    <source>
        <dbReference type="Proteomes" id="UP000287857"/>
    </source>
</evidence>
<proteinExistence type="predicted"/>
<feature type="transmembrane region" description="Helical" evidence="1">
    <location>
        <begin position="20"/>
        <end position="43"/>
    </location>
</feature>
<keyword evidence="1" id="KW-1133">Transmembrane helix</keyword>
<gene>
    <name evidence="2" type="ORF">CBF37_01200</name>
</gene>
<evidence type="ECO:0008006" key="4">
    <source>
        <dbReference type="Google" id="ProtNLM"/>
    </source>
</evidence>
<evidence type="ECO:0000256" key="1">
    <source>
        <dbReference type="SAM" id="Phobius"/>
    </source>
</evidence>
<name>A0A430A2I6_9ENTE</name>
<feature type="transmembrane region" description="Helical" evidence="1">
    <location>
        <begin position="55"/>
        <end position="79"/>
    </location>
</feature>
<dbReference type="AlphaFoldDB" id="A0A430A2I6"/>
<reference evidence="2 3" key="1">
    <citation type="submission" date="2017-05" db="EMBL/GenBank/DDBJ databases">
        <title>Vagococcus spp. assemblies.</title>
        <authorList>
            <person name="Gulvik C.A."/>
        </authorList>
    </citation>
    <scope>NUCLEOTIDE SEQUENCE [LARGE SCALE GENOMIC DNA]</scope>
    <source>
        <strain evidence="2 3">SS1995</strain>
    </source>
</reference>
<sequence>MKMNLLTHIFNGVNLIVDTVGWLFAWLVKLILKGITSFCGWGISKIQSLPENIQIPISAMLVLIFIGIFLACLWVFPYIVIVTLIVIPAAIFLLKLFIGWIVLFSIIYAVYLIIKSISTRLWQYINLKRA</sequence>
<keyword evidence="1" id="KW-0812">Transmembrane</keyword>
<dbReference type="Proteomes" id="UP000287857">
    <property type="component" value="Unassembled WGS sequence"/>
</dbReference>
<dbReference type="EMBL" id="NGJS01000001">
    <property type="protein sequence ID" value="RSU00658.1"/>
    <property type="molecule type" value="Genomic_DNA"/>
</dbReference>
<evidence type="ECO:0000313" key="2">
    <source>
        <dbReference type="EMBL" id="RSU00658.1"/>
    </source>
</evidence>
<accession>A0A430A2I6</accession>
<feature type="transmembrane region" description="Helical" evidence="1">
    <location>
        <begin position="85"/>
        <end position="114"/>
    </location>
</feature>
<comment type="caution">
    <text evidence="2">The sequence shown here is derived from an EMBL/GenBank/DDBJ whole genome shotgun (WGS) entry which is preliminary data.</text>
</comment>
<organism evidence="2 3">
    <name type="scientific">Vagococcus vulneris</name>
    <dbReference type="NCBI Taxonomy" id="1977869"/>
    <lineage>
        <taxon>Bacteria</taxon>
        <taxon>Bacillati</taxon>
        <taxon>Bacillota</taxon>
        <taxon>Bacilli</taxon>
        <taxon>Lactobacillales</taxon>
        <taxon>Enterococcaceae</taxon>
        <taxon>Vagococcus</taxon>
    </lineage>
</organism>